<dbReference type="SMART" id="SM00267">
    <property type="entry name" value="GGDEF"/>
    <property type="match status" value="1"/>
</dbReference>
<comment type="catalytic activity">
    <reaction evidence="2">
        <text>2 GTP = 3',3'-c-di-GMP + 2 diphosphate</text>
        <dbReference type="Rhea" id="RHEA:24898"/>
        <dbReference type="ChEBI" id="CHEBI:33019"/>
        <dbReference type="ChEBI" id="CHEBI:37565"/>
        <dbReference type="ChEBI" id="CHEBI:58805"/>
        <dbReference type="EC" id="2.7.7.65"/>
    </reaction>
</comment>
<dbReference type="GO" id="GO:0005886">
    <property type="term" value="C:plasma membrane"/>
    <property type="evidence" value="ECO:0007669"/>
    <property type="project" value="TreeGrafter"/>
</dbReference>
<feature type="domain" description="GGDEF" evidence="4">
    <location>
        <begin position="115"/>
        <end position="247"/>
    </location>
</feature>
<dbReference type="AlphaFoldDB" id="A0AAJ5VTD6"/>
<dbReference type="CDD" id="cd01949">
    <property type="entry name" value="GGDEF"/>
    <property type="match status" value="1"/>
</dbReference>
<organism evidence="5 6">
    <name type="scientific">Candidatus Devosia phytovorans</name>
    <dbReference type="NCBI Taxonomy" id="3121372"/>
    <lineage>
        <taxon>Bacteria</taxon>
        <taxon>Pseudomonadati</taxon>
        <taxon>Pseudomonadota</taxon>
        <taxon>Alphaproteobacteria</taxon>
        <taxon>Hyphomicrobiales</taxon>
        <taxon>Devosiaceae</taxon>
        <taxon>Devosia</taxon>
    </lineage>
</organism>
<dbReference type="NCBIfam" id="TIGR00254">
    <property type="entry name" value="GGDEF"/>
    <property type="match status" value="1"/>
</dbReference>
<evidence type="ECO:0000256" key="2">
    <source>
        <dbReference type="ARBA" id="ARBA00034247"/>
    </source>
</evidence>
<dbReference type="PANTHER" id="PTHR45138:SF9">
    <property type="entry name" value="DIGUANYLATE CYCLASE DGCM-RELATED"/>
    <property type="match status" value="1"/>
</dbReference>
<keyword evidence="3" id="KW-0812">Transmembrane</keyword>
<dbReference type="EMBL" id="CP119312">
    <property type="protein sequence ID" value="WEK03257.1"/>
    <property type="molecule type" value="Genomic_DNA"/>
</dbReference>
<dbReference type="PANTHER" id="PTHR45138">
    <property type="entry name" value="REGULATORY COMPONENTS OF SENSORY TRANSDUCTION SYSTEM"/>
    <property type="match status" value="1"/>
</dbReference>
<sequence>MKKLDLSPVGLGRVVLGTVGGTLFCILTALLVDSFNFSGMTHHELTRSVLTDILLPLFLAGPLLGFLLFKMRQLALTQRELSELASKDSLTEIYNRGAFKMLVDAYLDRAGHTLEQGAFLVVDADHFKSINDRFGHDRGDQALRIIAETISDLLRGSDLVGRIGGEEFAVFLPGATTDQASAIAERIRDAVSSAPLPIEGGETYLSVSVGGVVYRLPARYEDLFRAADRSLYAAKSAGRNVVMIGSLAA</sequence>
<keyword evidence="3" id="KW-0472">Membrane</keyword>
<dbReference type="EC" id="2.7.7.65" evidence="1"/>
<dbReference type="GO" id="GO:0043709">
    <property type="term" value="P:cell adhesion involved in single-species biofilm formation"/>
    <property type="evidence" value="ECO:0007669"/>
    <property type="project" value="TreeGrafter"/>
</dbReference>
<dbReference type="PROSITE" id="PS50887">
    <property type="entry name" value="GGDEF"/>
    <property type="match status" value="1"/>
</dbReference>
<dbReference type="InterPro" id="IPR043128">
    <property type="entry name" value="Rev_trsase/Diguanyl_cyclase"/>
</dbReference>
<evidence type="ECO:0000256" key="3">
    <source>
        <dbReference type="SAM" id="Phobius"/>
    </source>
</evidence>
<dbReference type="InterPro" id="IPR050469">
    <property type="entry name" value="Diguanylate_Cyclase"/>
</dbReference>
<gene>
    <name evidence="5" type="ORF">P0Y65_13755</name>
</gene>
<evidence type="ECO:0000256" key="1">
    <source>
        <dbReference type="ARBA" id="ARBA00012528"/>
    </source>
</evidence>
<protein>
    <recommendedName>
        <fullName evidence="1">diguanylate cyclase</fullName>
        <ecNumber evidence="1">2.7.7.65</ecNumber>
    </recommendedName>
</protein>
<dbReference type="Gene3D" id="3.30.70.270">
    <property type="match status" value="1"/>
</dbReference>
<dbReference type="Proteomes" id="UP001217476">
    <property type="component" value="Chromosome"/>
</dbReference>
<dbReference type="GO" id="GO:0052621">
    <property type="term" value="F:diguanylate cyclase activity"/>
    <property type="evidence" value="ECO:0007669"/>
    <property type="project" value="UniProtKB-EC"/>
</dbReference>
<feature type="transmembrane region" description="Helical" evidence="3">
    <location>
        <begin position="52"/>
        <end position="69"/>
    </location>
</feature>
<evidence type="ECO:0000259" key="4">
    <source>
        <dbReference type="PROSITE" id="PS50887"/>
    </source>
</evidence>
<evidence type="ECO:0000313" key="5">
    <source>
        <dbReference type="EMBL" id="WEK03257.1"/>
    </source>
</evidence>
<evidence type="ECO:0000313" key="6">
    <source>
        <dbReference type="Proteomes" id="UP001217476"/>
    </source>
</evidence>
<accession>A0AAJ5VTD6</accession>
<name>A0AAJ5VTD6_9HYPH</name>
<proteinExistence type="predicted"/>
<keyword evidence="3" id="KW-1133">Transmembrane helix</keyword>
<dbReference type="FunFam" id="3.30.70.270:FF:000001">
    <property type="entry name" value="Diguanylate cyclase domain protein"/>
    <property type="match status" value="1"/>
</dbReference>
<dbReference type="InterPro" id="IPR000160">
    <property type="entry name" value="GGDEF_dom"/>
</dbReference>
<dbReference type="Pfam" id="PF00990">
    <property type="entry name" value="GGDEF"/>
    <property type="match status" value="1"/>
</dbReference>
<dbReference type="InterPro" id="IPR029787">
    <property type="entry name" value="Nucleotide_cyclase"/>
</dbReference>
<feature type="transmembrane region" description="Helical" evidence="3">
    <location>
        <begin position="12"/>
        <end position="32"/>
    </location>
</feature>
<dbReference type="GO" id="GO:1902201">
    <property type="term" value="P:negative regulation of bacterial-type flagellum-dependent cell motility"/>
    <property type="evidence" value="ECO:0007669"/>
    <property type="project" value="TreeGrafter"/>
</dbReference>
<reference evidence="5" key="1">
    <citation type="submission" date="2023-03" db="EMBL/GenBank/DDBJ databases">
        <title>Andean soil-derived lignocellulolytic bacterial consortium as a source of novel taxa and putative plastic-active enzymes.</title>
        <authorList>
            <person name="Diaz-Garcia L."/>
            <person name="Chuvochina M."/>
            <person name="Feuerriegel G."/>
            <person name="Bunk B."/>
            <person name="Sproer C."/>
            <person name="Streit W.R."/>
            <person name="Rodriguez L.M."/>
            <person name="Overmann J."/>
            <person name="Jimenez D.J."/>
        </authorList>
    </citation>
    <scope>NUCLEOTIDE SEQUENCE</scope>
    <source>
        <strain evidence="5">MAG 4196</strain>
    </source>
</reference>
<dbReference type="SUPFAM" id="SSF55073">
    <property type="entry name" value="Nucleotide cyclase"/>
    <property type="match status" value="1"/>
</dbReference>